<organism evidence="2 3">
    <name type="scientific">Sorangium cellulosum</name>
    <name type="common">Polyangium cellulosum</name>
    <dbReference type="NCBI Taxonomy" id="56"/>
    <lineage>
        <taxon>Bacteria</taxon>
        <taxon>Pseudomonadati</taxon>
        <taxon>Myxococcota</taxon>
        <taxon>Polyangia</taxon>
        <taxon>Polyangiales</taxon>
        <taxon>Polyangiaceae</taxon>
        <taxon>Sorangium</taxon>
    </lineage>
</organism>
<evidence type="ECO:0000313" key="3">
    <source>
        <dbReference type="Proteomes" id="UP000295781"/>
    </source>
</evidence>
<dbReference type="Proteomes" id="UP000295781">
    <property type="component" value="Chromosome"/>
</dbReference>
<protein>
    <submittedName>
        <fullName evidence="2">Uncharacterized protein</fullName>
    </submittedName>
</protein>
<reference evidence="2 3" key="1">
    <citation type="submission" date="2015-09" db="EMBL/GenBank/DDBJ databases">
        <title>Sorangium comparison.</title>
        <authorList>
            <person name="Zaburannyi N."/>
            <person name="Bunk B."/>
            <person name="Overmann J."/>
            <person name="Mueller R."/>
        </authorList>
    </citation>
    <scope>NUCLEOTIDE SEQUENCE [LARGE SCALE GENOMIC DNA]</scope>
    <source>
        <strain evidence="2 3">So ceGT47</strain>
    </source>
</reference>
<accession>A0A4P2QAC7</accession>
<proteinExistence type="predicted"/>
<feature type="compositionally biased region" description="Low complexity" evidence="1">
    <location>
        <begin position="205"/>
        <end position="223"/>
    </location>
</feature>
<dbReference type="AlphaFoldDB" id="A0A4P2QAC7"/>
<feature type="region of interest" description="Disordered" evidence="1">
    <location>
        <begin position="267"/>
        <end position="298"/>
    </location>
</feature>
<name>A0A4P2QAC7_SORCE</name>
<sequence>MPLPLAWSSELRTQDRLFFHWALRAGSIGEHIWTATNGWAALLDRRRALKGAREPRLIAETPPPRRTARPRQFPLAPRSRCTAAMALSGARGAGRASAVWDRAAPLPRSKLPSRAAMRARVQRAARPIAPGHGAPTATIEASCADASAWRPHTGAQRVATLHALGARLACRGVIGYRVADGAMRGAFAGGARGDSRLESAGRGPAASSTSRALRASRSSAALSHRPGALMPGGRLPCTYVLYNTFRLRQPRGWHGPGQLDLDFCKRLPLHSTPRDPPAPTRPAPVEGPAEMGQSPTIG</sequence>
<feature type="region of interest" description="Disordered" evidence="1">
    <location>
        <begin position="190"/>
        <end position="227"/>
    </location>
</feature>
<evidence type="ECO:0000256" key="1">
    <source>
        <dbReference type="SAM" id="MobiDB-lite"/>
    </source>
</evidence>
<evidence type="ECO:0000313" key="2">
    <source>
        <dbReference type="EMBL" id="AUX26590.1"/>
    </source>
</evidence>
<gene>
    <name evidence="2" type="ORF">SOCEGT47_071600</name>
</gene>
<dbReference type="EMBL" id="CP012670">
    <property type="protein sequence ID" value="AUX26590.1"/>
    <property type="molecule type" value="Genomic_DNA"/>
</dbReference>